<dbReference type="EMBL" id="VSSQ01063821">
    <property type="protein sequence ID" value="MPN16823.1"/>
    <property type="molecule type" value="Genomic_DNA"/>
</dbReference>
<accession>A0A645FY41</accession>
<name>A0A645FY41_9ZZZZ</name>
<gene>
    <name evidence="1" type="ORF">SDC9_164170</name>
</gene>
<reference evidence="1" key="1">
    <citation type="submission" date="2019-08" db="EMBL/GenBank/DDBJ databases">
        <authorList>
            <person name="Kucharzyk K."/>
            <person name="Murdoch R.W."/>
            <person name="Higgins S."/>
            <person name="Loffler F."/>
        </authorList>
    </citation>
    <scope>NUCLEOTIDE SEQUENCE</scope>
</reference>
<evidence type="ECO:0000313" key="1">
    <source>
        <dbReference type="EMBL" id="MPN16823.1"/>
    </source>
</evidence>
<dbReference type="AlphaFoldDB" id="A0A645FY41"/>
<sequence length="181" mass="19849">MITRPIDPGHPDQIGQVLEKAREAGARGLLIMQLDTFDSQNPSILRRLSIANVESAEPPSLAVIQLRECPSLLISTSERAATAADMMWYLDMLIHELPVPPFQILAAVTTAVDSIHLDECQTALTFALSWGARPNPALDGQRPDAIWNDSDRMPALVHLARLAVLARTAIAANEKLWKRTA</sequence>
<comment type="caution">
    <text evidence="1">The sequence shown here is derived from an EMBL/GenBank/DDBJ whole genome shotgun (WGS) entry which is preliminary data.</text>
</comment>
<protein>
    <submittedName>
        <fullName evidence="1">Uncharacterized protein</fullName>
    </submittedName>
</protein>
<proteinExistence type="predicted"/>
<organism evidence="1">
    <name type="scientific">bioreactor metagenome</name>
    <dbReference type="NCBI Taxonomy" id="1076179"/>
    <lineage>
        <taxon>unclassified sequences</taxon>
        <taxon>metagenomes</taxon>
        <taxon>ecological metagenomes</taxon>
    </lineage>
</organism>